<dbReference type="GO" id="GO:0005737">
    <property type="term" value="C:cytoplasm"/>
    <property type="evidence" value="ECO:0007669"/>
    <property type="project" value="TreeGrafter"/>
</dbReference>
<dbReference type="FunFam" id="3.20.20.70:FF:000030">
    <property type="entry name" value="Nicotinate-nucleotide pyrophosphorylase, carboxylating"/>
    <property type="match status" value="1"/>
</dbReference>
<feature type="binding site" evidence="13">
    <location>
        <begin position="300"/>
        <end position="302"/>
    </location>
    <ligand>
        <name>substrate</name>
    </ligand>
</feature>
<evidence type="ECO:0000256" key="5">
    <source>
        <dbReference type="ARBA" id="ARBA00011944"/>
    </source>
</evidence>
<dbReference type="InterPro" id="IPR027277">
    <property type="entry name" value="NadC/ModD"/>
</dbReference>
<evidence type="ECO:0000313" key="17">
    <source>
        <dbReference type="Proteomes" id="UP000019113"/>
    </source>
</evidence>
<evidence type="ECO:0000256" key="2">
    <source>
        <dbReference type="ARBA" id="ARBA00004893"/>
    </source>
</evidence>
<feature type="binding site" evidence="13">
    <location>
        <position position="139"/>
    </location>
    <ligand>
        <name>substrate</name>
    </ligand>
</feature>
<comment type="subunit">
    <text evidence="4">Hexamer formed by 3 homodimers.</text>
</comment>
<evidence type="ECO:0000256" key="4">
    <source>
        <dbReference type="ARBA" id="ARBA00011218"/>
    </source>
</evidence>
<dbReference type="EMBL" id="AVBC01000039">
    <property type="protein sequence ID" value="ERL49964.1"/>
    <property type="molecule type" value="Genomic_DNA"/>
</dbReference>
<evidence type="ECO:0000256" key="8">
    <source>
        <dbReference type="ARBA" id="ARBA00022679"/>
    </source>
</evidence>
<accession>W1N3A4</accession>
<feature type="domain" description="Quinolinate phosphoribosyl transferase N-terminal" evidence="15">
    <location>
        <begin position="65"/>
        <end position="149"/>
    </location>
</feature>
<feature type="binding site" evidence="13">
    <location>
        <begin position="279"/>
        <end position="281"/>
    </location>
    <ligand>
        <name>substrate</name>
    </ligand>
</feature>
<dbReference type="eggNOG" id="COG0157">
    <property type="taxonomic scope" value="Bacteria"/>
</dbReference>
<feature type="domain" description="Quinolinate phosphoribosyl transferase C-terminal" evidence="14">
    <location>
        <begin position="152"/>
        <end position="315"/>
    </location>
</feature>
<evidence type="ECO:0000256" key="13">
    <source>
        <dbReference type="PIRSR" id="PIRSR006250-1"/>
    </source>
</evidence>
<name>W1N3A4_9GAMM</name>
<keyword evidence="8 12" id="KW-0808">Transferase</keyword>
<evidence type="ECO:0000256" key="9">
    <source>
        <dbReference type="ARBA" id="ARBA00033102"/>
    </source>
</evidence>
<dbReference type="PATRIC" id="fig|1178482.3.peg.3056"/>
<dbReference type="EC" id="2.4.2.19" evidence="5"/>
<feature type="binding site" evidence="13">
    <location>
        <position position="256"/>
    </location>
    <ligand>
        <name>substrate</name>
    </ligand>
</feature>
<dbReference type="AlphaFoldDB" id="W1N3A4"/>
<dbReference type="NCBIfam" id="TIGR00078">
    <property type="entry name" value="nadC"/>
    <property type="match status" value="1"/>
</dbReference>
<dbReference type="Proteomes" id="UP000019113">
    <property type="component" value="Unassembled WGS sequence"/>
</dbReference>
<evidence type="ECO:0000259" key="14">
    <source>
        <dbReference type="Pfam" id="PF01729"/>
    </source>
</evidence>
<dbReference type="CDD" id="cd01572">
    <property type="entry name" value="QPRTase"/>
    <property type="match status" value="1"/>
</dbReference>
<dbReference type="InterPro" id="IPR022412">
    <property type="entry name" value="Quinolinate_PRibosylTrfase_N"/>
</dbReference>
<dbReference type="PANTHER" id="PTHR32179:SF3">
    <property type="entry name" value="NICOTINATE-NUCLEOTIDE PYROPHOSPHORYLASE [CARBOXYLATING]"/>
    <property type="match status" value="1"/>
</dbReference>
<dbReference type="SUPFAM" id="SSF51690">
    <property type="entry name" value="Nicotinate/Quinolinate PRTase C-terminal domain-like"/>
    <property type="match status" value="1"/>
</dbReference>
<evidence type="ECO:0000256" key="6">
    <source>
        <dbReference type="ARBA" id="ARBA00022642"/>
    </source>
</evidence>
<evidence type="ECO:0000256" key="12">
    <source>
        <dbReference type="PIRNR" id="PIRNR006250"/>
    </source>
</evidence>
<dbReference type="SUPFAM" id="SSF54675">
    <property type="entry name" value="Nicotinate/Quinolinate PRTase N-terminal domain-like"/>
    <property type="match status" value="1"/>
</dbReference>
<feature type="binding site" evidence="13">
    <location>
        <begin position="172"/>
        <end position="174"/>
    </location>
    <ligand>
        <name>substrate</name>
    </ligand>
</feature>
<evidence type="ECO:0000256" key="1">
    <source>
        <dbReference type="ARBA" id="ARBA00003237"/>
    </source>
</evidence>
<dbReference type="Gene3D" id="3.90.1170.20">
    <property type="entry name" value="Quinolinate phosphoribosyl transferase, N-terminal domain"/>
    <property type="match status" value="1"/>
</dbReference>
<comment type="function">
    <text evidence="1">Involved in the catabolism of quinolinic acid (QA).</text>
</comment>
<keyword evidence="6" id="KW-0662">Pyridine nucleotide biosynthesis</keyword>
<comment type="caution">
    <text evidence="16">The sequence shown here is derived from an EMBL/GenBank/DDBJ whole genome shotgun (WGS) entry which is preliminary data.</text>
</comment>
<dbReference type="GO" id="GO:0034213">
    <property type="term" value="P:quinolinate catabolic process"/>
    <property type="evidence" value="ECO:0007669"/>
    <property type="project" value="TreeGrafter"/>
</dbReference>
<protein>
    <recommendedName>
        <fullName evidence="11">Probable nicotinate-nucleotide pyrophosphorylase [carboxylating]</fullName>
        <ecNumber evidence="5">2.4.2.19</ecNumber>
    </recommendedName>
    <alternativeName>
        <fullName evidence="9">Quinolinate phosphoribosyltransferase [decarboxylating]</fullName>
    </alternativeName>
</protein>
<dbReference type="Pfam" id="PF01729">
    <property type="entry name" value="QRPTase_C"/>
    <property type="match status" value="1"/>
</dbReference>
<comment type="catalytic activity">
    <reaction evidence="10">
        <text>nicotinate beta-D-ribonucleotide + CO2 + diphosphate = quinolinate + 5-phospho-alpha-D-ribose 1-diphosphate + 2 H(+)</text>
        <dbReference type="Rhea" id="RHEA:12733"/>
        <dbReference type="ChEBI" id="CHEBI:15378"/>
        <dbReference type="ChEBI" id="CHEBI:16526"/>
        <dbReference type="ChEBI" id="CHEBI:29959"/>
        <dbReference type="ChEBI" id="CHEBI:33019"/>
        <dbReference type="ChEBI" id="CHEBI:57502"/>
        <dbReference type="ChEBI" id="CHEBI:58017"/>
        <dbReference type="EC" id="2.4.2.19"/>
    </reaction>
</comment>
<dbReference type="STRING" id="1178482.AR456_03735"/>
<dbReference type="PIRSF" id="PIRSF006250">
    <property type="entry name" value="NadC_ModD"/>
    <property type="match status" value="1"/>
</dbReference>
<comment type="pathway">
    <text evidence="2">Cofactor biosynthesis; NAD(+) biosynthesis; nicotinate D-ribonucleotide from quinolinate: step 1/1.</text>
</comment>
<reference evidence="16 17" key="1">
    <citation type="submission" date="2013-08" db="EMBL/GenBank/DDBJ databases">
        <title>draft genome of Halomonas huanghegensis, strain BJGMM-B45T.</title>
        <authorList>
            <person name="Miao C."/>
            <person name="Wan Y."/>
            <person name="Jin W."/>
        </authorList>
    </citation>
    <scope>NUCLEOTIDE SEQUENCE [LARGE SCALE GENOMIC DNA]</scope>
    <source>
        <strain evidence="16 17">BJGMM-B45</strain>
    </source>
</reference>
<keyword evidence="7 12" id="KW-0328">Glycosyltransferase</keyword>
<dbReference type="Pfam" id="PF02749">
    <property type="entry name" value="QRPTase_N"/>
    <property type="match status" value="1"/>
</dbReference>
<keyword evidence="17" id="KW-1185">Reference proteome</keyword>
<dbReference type="InterPro" id="IPR036068">
    <property type="entry name" value="Nicotinate_pribotase-like_C"/>
</dbReference>
<sequence>MLLEQANDGYKPLTPVPTTAYNGTLIKGALTPHRTAYRMDFHDALAEDIRNCAARLLAEDVGPVDITAQLIPESQVSRARVISREPAILCGVAWVDELFRRLDPRVALTWHAADGDRIEPDQPFLELEGAARSLLTGERAALNLLQTLSATATRTRHFVDQLEGTGVQLLDTRKTLPGLRVAQKYAVACGGGTNHRIGLYDAFLIKENHITACGSIEAAVKEARSIARDLTVEVEVENFDELEQALAAEADMIMLDNFSLDDMRTAVERVAGRVKLEASGNVDESTLKAIASTGVHFISSGALTKDVKAIDLSMRVIEVQEDNRT</sequence>
<dbReference type="GO" id="GO:0004514">
    <property type="term" value="F:nicotinate-nucleotide diphosphorylase (carboxylating) activity"/>
    <property type="evidence" value="ECO:0007669"/>
    <property type="project" value="UniProtKB-EC"/>
</dbReference>
<comment type="similarity">
    <text evidence="3 12">Belongs to the NadC/ModD family.</text>
</comment>
<feature type="binding site" evidence="13">
    <location>
        <position position="235"/>
    </location>
    <ligand>
        <name>substrate</name>
    </ligand>
</feature>
<evidence type="ECO:0000256" key="3">
    <source>
        <dbReference type="ARBA" id="ARBA00009400"/>
    </source>
</evidence>
<dbReference type="InterPro" id="IPR013785">
    <property type="entry name" value="Aldolase_TIM"/>
</dbReference>
<organism evidence="16 17">
    <name type="scientific">Halomonas huangheensis</name>
    <dbReference type="NCBI Taxonomy" id="1178482"/>
    <lineage>
        <taxon>Bacteria</taxon>
        <taxon>Pseudomonadati</taxon>
        <taxon>Pseudomonadota</taxon>
        <taxon>Gammaproteobacteria</taxon>
        <taxon>Oceanospirillales</taxon>
        <taxon>Halomonadaceae</taxon>
        <taxon>Halomonas</taxon>
    </lineage>
</organism>
<dbReference type="GO" id="GO:0009435">
    <property type="term" value="P:NAD+ biosynthetic process"/>
    <property type="evidence" value="ECO:0007669"/>
    <property type="project" value="UniProtKB-UniPathway"/>
</dbReference>
<dbReference type="PANTHER" id="PTHR32179">
    <property type="entry name" value="NICOTINATE-NUCLEOTIDE PYROPHOSPHORYLASE [CARBOXYLATING]"/>
    <property type="match status" value="1"/>
</dbReference>
<evidence type="ECO:0000256" key="10">
    <source>
        <dbReference type="ARBA" id="ARBA00047445"/>
    </source>
</evidence>
<proteinExistence type="inferred from homology"/>
<dbReference type="InterPro" id="IPR004393">
    <property type="entry name" value="NadC"/>
</dbReference>
<dbReference type="Gene3D" id="3.20.20.70">
    <property type="entry name" value="Aldolase class I"/>
    <property type="match status" value="1"/>
</dbReference>
<dbReference type="UniPathway" id="UPA00253">
    <property type="reaction ID" value="UER00331"/>
</dbReference>
<dbReference type="InterPro" id="IPR037128">
    <property type="entry name" value="Quinolinate_PRibosylTase_N_sf"/>
</dbReference>
<dbReference type="FunFam" id="3.90.1170.20:FF:000001">
    <property type="entry name" value="Nicotinate-nucleotide diphosphorylase (Carboxylating)"/>
    <property type="match status" value="1"/>
</dbReference>
<evidence type="ECO:0000256" key="7">
    <source>
        <dbReference type="ARBA" id="ARBA00022676"/>
    </source>
</evidence>
<evidence type="ECO:0000256" key="11">
    <source>
        <dbReference type="ARBA" id="ARBA00069173"/>
    </source>
</evidence>
<evidence type="ECO:0000259" key="15">
    <source>
        <dbReference type="Pfam" id="PF02749"/>
    </source>
</evidence>
<feature type="binding site" evidence="13">
    <location>
        <position position="196"/>
    </location>
    <ligand>
        <name>substrate</name>
    </ligand>
</feature>
<feature type="binding site" evidence="13">
    <location>
        <position position="206"/>
    </location>
    <ligand>
        <name>substrate</name>
    </ligand>
</feature>
<gene>
    <name evidence="16" type="ORF">BJB45_02235</name>
</gene>
<evidence type="ECO:0000313" key="16">
    <source>
        <dbReference type="EMBL" id="ERL49964.1"/>
    </source>
</evidence>
<dbReference type="InterPro" id="IPR002638">
    <property type="entry name" value="Quinolinate_PRibosylTrfase_C"/>
</dbReference>